<sequence length="190" mass="20255">MRLTLGRCCRICSTNSPLSNSPLKCRQSSVASLARASAPDSSISVARAGTQVNLVIRWVWMKFMSSNGSLIRSGKITVGTPLSRPSNISAMPSTKPIGVLSMKTSEGLLSSWHRDHCRRVRMASSCNRTPLGVPVLPEVYINTAGCRASGEQLAVEPRSSTDIASTATTRISPGTLLRIDSDTISSCACD</sequence>
<dbReference type="AlphaFoldDB" id="A0AAN4Q1A3"/>
<dbReference type="EMBL" id="BGKA01000032">
    <property type="protein sequence ID" value="GBH15036.1"/>
    <property type="molecule type" value="Genomic_DNA"/>
</dbReference>
<proteinExistence type="predicted"/>
<organism evidence="1 2">
    <name type="scientific">Pseudomonas syringae pv. actinidiae</name>
    <dbReference type="NCBI Taxonomy" id="103796"/>
    <lineage>
        <taxon>Bacteria</taxon>
        <taxon>Pseudomonadati</taxon>
        <taxon>Pseudomonadota</taxon>
        <taxon>Gammaproteobacteria</taxon>
        <taxon>Pseudomonadales</taxon>
        <taxon>Pseudomonadaceae</taxon>
        <taxon>Pseudomonas</taxon>
        <taxon>Pseudomonas syringae</taxon>
    </lineage>
</organism>
<reference evidence="1 2" key="1">
    <citation type="submission" date="2018-04" db="EMBL/GenBank/DDBJ databases">
        <title>Draft genome sequence of Pseudomonas syringae pv. actinidiae biovar 3 strains isolated from kiwifruit in Kagawa prefecture.</title>
        <authorList>
            <person name="Tabuchi M."/>
            <person name="Saito M."/>
            <person name="Fujiwara S."/>
            <person name="Sasa N."/>
            <person name="Akimitsu K."/>
            <person name="Gomi K."/>
            <person name="Konishi-Sugita S."/>
            <person name="Hamano K."/>
            <person name="Kataoka I."/>
        </authorList>
    </citation>
    <scope>NUCLEOTIDE SEQUENCE [LARGE SCALE GENOMIC DNA]</scope>
    <source>
        <strain evidence="1 2">MAFF212211</strain>
    </source>
</reference>
<comment type="caution">
    <text evidence="1">The sequence shown here is derived from an EMBL/GenBank/DDBJ whole genome shotgun (WGS) entry which is preliminary data.</text>
</comment>
<dbReference type="Proteomes" id="UP000248291">
    <property type="component" value="Unassembled WGS sequence"/>
</dbReference>
<accession>A0AAN4Q1A3</accession>
<gene>
    <name evidence="1" type="ORF">KPSA3_00954</name>
</gene>
<evidence type="ECO:0000313" key="1">
    <source>
        <dbReference type="EMBL" id="GBH15036.1"/>
    </source>
</evidence>
<protein>
    <submittedName>
        <fullName evidence="1">NAD(P)H-dependent flavin oxidoreductase YrpB</fullName>
    </submittedName>
</protein>
<name>A0AAN4Q1A3_PSESF</name>
<evidence type="ECO:0000313" key="2">
    <source>
        <dbReference type="Proteomes" id="UP000248291"/>
    </source>
</evidence>